<accession>A0AAU7V6Z6</accession>
<dbReference type="Gene3D" id="3.90.79.10">
    <property type="entry name" value="Nucleoside Triphosphate Pyrophosphohydrolase"/>
    <property type="match status" value="1"/>
</dbReference>
<dbReference type="SUPFAM" id="SSF55811">
    <property type="entry name" value="Nudix"/>
    <property type="match status" value="1"/>
</dbReference>
<dbReference type="EMBL" id="CP138335">
    <property type="protein sequence ID" value="XBW08060.1"/>
    <property type="molecule type" value="Genomic_DNA"/>
</dbReference>
<name>A0AAU7V6Z6_9ACTO</name>
<dbReference type="InterPro" id="IPR020476">
    <property type="entry name" value="Nudix_hydrolase"/>
</dbReference>
<proteinExistence type="inferred from homology"/>
<dbReference type="Pfam" id="PF00293">
    <property type="entry name" value="NUDIX"/>
    <property type="match status" value="1"/>
</dbReference>
<evidence type="ECO:0000313" key="6">
    <source>
        <dbReference type="EMBL" id="XBW08060.1"/>
    </source>
</evidence>
<gene>
    <name evidence="6" type="ORF">SAC06_00420</name>
</gene>
<dbReference type="AlphaFoldDB" id="A0AAU7V6Z6"/>
<protein>
    <submittedName>
        <fullName evidence="6">NUDIX hydrolase</fullName>
        <ecNumber evidence="6">3.6.-.-</ecNumber>
    </submittedName>
</protein>
<dbReference type="PANTHER" id="PTHR43736:SF1">
    <property type="entry name" value="DIHYDRONEOPTERIN TRIPHOSPHATE DIPHOSPHATASE"/>
    <property type="match status" value="1"/>
</dbReference>
<dbReference type="InterPro" id="IPR000086">
    <property type="entry name" value="NUDIX_hydrolase_dom"/>
</dbReference>
<feature type="region of interest" description="Disordered" evidence="4">
    <location>
        <begin position="1"/>
        <end position="21"/>
    </location>
</feature>
<dbReference type="PANTHER" id="PTHR43736">
    <property type="entry name" value="ADP-RIBOSE PYROPHOSPHATASE"/>
    <property type="match status" value="1"/>
</dbReference>
<dbReference type="InterPro" id="IPR015797">
    <property type="entry name" value="NUDIX_hydrolase-like_dom_sf"/>
</dbReference>
<evidence type="ECO:0000259" key="5">
    <source>
        <dbReference type="PROSITE" id="PS51462"/>
    </source>
</evidence>
<dbReference type="KEGG" id="sapp:SAC06_00420"/>
<evidence type="ECO:0000256" key="3">
    <source>
        <dbReference type="RuleBase" id="RU003476"/>
    </source>
</evidence>
<dbReference type="PRINTS" id="PR00502">
    <property type="entry name" value="NUDIXFAMILY"/>
</dbReference>
<dbReference type="GO" id="GO:0016787">
    <property type="term" value="F:hydrolase activity"/>
    <property type="evidence" value="ECO:0007669"/>
    <property type="project" value="UniProtKB-KW"/>
</dbReference>
<dbReference type="RefSeq" id="WP_350258260.1">
    <property type="nucleotide sequence ID" value="NZ_CP138335.1"/>
</dbReference>
<evidence type="ECO:0000256" key="4">
    <source>
        <dbReference type="SAM" id="MobiDB-lite"/>
    </source>
</evidence>
<dbReference type="InterPro" id="IPR020084">
    <property type="entry name" value="NUDIX_hydrolase_CS"/>
</dbReference>
<dbReference type="CDD" id="cd03673">
    <property type="entry name" value="NUDIX_Ap6A_hydrolase"/>
    <property type="match status" value="1"/>
</dbReference>
<evidence type="ECO:0000256" key="1">
    <source>
        <dbReference type="ARBA" id="ARBA00005582"/>
    </source>
</evidence>
<keyword evidence="2 3" id="KW-0378">Hydrolase</keyword>
<sequence>MTTHDRLPVPGIPHPPRQRSATRSWNRFRLPISEETSAGGLCVRVDRGIPFVAVIARRGRNGKLEWCLPKGHLENGETAVEAARREIEEEAGVRGEPIQRLCTIDYWFSSPRSRVHKTVHHYLFEYVGGEITVDNDPDQEAEEAAWVPLRAALTKLAYPNERRVVQVALELLYQGSQR</sequence>
<dbReference type="PROSITE" id="PS00893">
    <property type="entry name" value="NUDIX_BOX"/>
    <property type="match status" value="1"/>
</dbReference>
<evidence type="ECO:0000256" key="2">
    <source>
        <dbReference type="ARBA" id="ARBA00022801"/>
    </source>
</evidence>
<reference evidence="6" key="1">
    <citation type="submission" date="2023-11" db="EMBL/GenBank/DDBJ databases">
        <title>Scrofimicrobium hongkongense sp. nov., isolated from a patient with peritonitis.</title>
        <authorList>
            <person name="Lao H.Y."/>
            <person name="Wong A.Y.P."/>
            <person name="Ng T.L."/>
            <person name="Wong R.Y.L."/>
            <person name="Yau M.C.Y."/>
            <person name="Lam J.Y.W."/>
            <person name="Siu G.K.H."/>
        </authorList>
    </citation>
    <scope>NUCLEOTIDE SEQUENCE</scope>
    <source>
        <strain evidence="6">R131</strain>
    </source>
</reference>
<dbReference type="PROSITE" id="PS51462">
    <property type="entry name" value="NUDIX"/>
    <property type="match status" value="1"/>
</dbReference>
<organism evidence="6">
    <name type="scientific">Scrofimicrobium appendicitidis</name>
    <dbReference type="NCBI Taxonomy" id="3079930"/>
    <lineage>
        <taxon>Bacteria</taxon>
        <taxon>Bacillati</taxon>
        <taxon>Actinomycetota</taxon>
        <taxon>Actinomycetes</taxon>
        <taxon>Actinomycetales</taxon>
        <taxon>Actinomycetaceae</taxon>
        <taxon>Scrofimicrobium</taxon>
    </lineage>
</organism>
<dbReference type="EC" id="3.6.-.-" evidence="6"/>
<feature type="domain" description="Nudix hydrolase" evidence="5">
    <location>
        <begin position="34"/>
        <end position="170"/>
    </location>
</feature>
<comment type="similarity">
    <text evidence="1 3">Belongs to the Nudix hydrolase family.</text>
</comment>